<name>A0A8C5Q4M8_9ANUR</name>
<protein>
    <recommendedName>
        <fullName evidence="3">Little elongation complex subunit 1 C-terminal domain-containing protein</fullName>
    </recommendedName>
</protein>
<feature type="region of interest" description="Disordered" evidence="2">
    <location>
        <begin position="1027"/>
        <end position="1060"/>
    </location>
</feature>
<feature type="region of interest" description="Disordered" evidence="2">
    <location>
        <begin position="1646"/>
        <end position="1670"/>
    </location>
</feature>
<keyword evidence="1" id="KW-0175">Coiled coil</keyword>
<proteinExistence type="predicted"/>
<feature type="region of interest" description="Disordered" evidence="2">
    <location>
        <begin position="371"/>
        <end position="403"/>
    </location>
</feature>
<organism evidence="4 5">
    <name type="scientific">Leptobrachium leishanense</name>
    <name type="common">Leishan spiny toad</name>
    <dbReference type="NCBI Taxonomy" id="445787"/>
    <lineage>
        <taxon>Eukaryota</taxon>
        <taxon>Metazoa</taxon>
        <taxon>Chordata</taxon>
        <taxon>Craniata</taxon>
        <taxon>Vertebrata</taxon>
        <taxon>Euteleostomi</taxon>
        <taxon>Amphibia</taxon>
        <taxon>Batrachia</taxon>
        <taxon>Anura</taxon>
        <taxon>Pelobatoidea</taxon>
        <taxon>Megophryidae</taxon>
        <taxon>Leptobrachium</taxon>
    </lineage>
</organism>
<feature type="compositionally biased region" description="Basic residues" evidence="2">
    <location>
        <begin position="240"/>
        <end position="250"/>
    </location>
</feature>
<feature type="region of interest" description="Disordered" evidence="2">
    <location>
        <begin position="923"/>
        <end position="952"/>
    </location>
</feature>
<reference evidence="4" key="1">
    <citation type="submission" date="2025-08" db="UniProtKB">
        <authorList>
            <consortium name="Ensembl"/>
        </authorList>
    </citation>
    <scope>IDENTIFICATION</scope>
</reference>
<feature type="coiled-coil region" evidence="1">
    <location>
        <begin position="48"/>
        <end position="172"/>
    </location>
</feature>
<accession>A0A8C5Q4M8</accession>
<dbReference type="Ensembl" id="ENSLLET00000033699.1">
    <property type="protein sequence ID" value="ENSLLEP00000032447.1"/>
    <property type="gene ID" value="ENSLLEG00000020580.1"/>
</dbReference>
<feature type="compositionally biased region" description="Polar residues" evidence="2">
    <location>
        <begin position="1460"/>
        <end position="1476"/>
    </location>
</feature>
<evidence type="ECO:0000259" key="3">
    <source>
        <dbReference type="Pfam" id="PF25817"/>
    </source>
</evidence>
<sequence length="2220" mass="247362">MMPGEAQSKPAGIASEAAEACQNCTTMQQNLNEYITALIALKQKMIDSDQLLTEYQQKREELNYLERENETLRCQLEQMLQKIAPQEKNQEELKCLREQLEEKTCSLKIYQETQLEYVRLKEECAKNNAIKKKLEAKLKKLEESSVKRTTEFRQLRTENTTFQKKLEKAQKRISHYQVLARKNAMRNAQTQVSNGEPGLNIDKSKIKHLLEQLWQCIDSSTDKDKIELKVIDNPIQRGRSVKAHNRKRGKRCVDMKSSDDGSMPPSHSNPLASSQIQIEELGLPVIKASKKESKYSDDTATDCNGDSAFYEDKTTEIVPRDFVNDCSQSYDHEEDSIEFLQLLEWAKPLPPLLSPIHVFCPVMQDLFGKWTDSSDEEPSPCSETLPSQDNEKDTEASEKTVSLKDQENRICSLNLADVSEEDAEIKGSLDCGKNDEDKLIKKTPGKTETHSENCNNFVITNKMPKMFPSLEPLQMGPGFTKGVDYERLSLSKVNIVANSGISLQPKSKKSGILTENTNTNKQDSALSKKTCLQSFDPVKGHQLNEPALTEIKSVESCISENDHEECRYACDGETASIDVGMDLIIQDDVLGDAHVSNDYHSKLLCDLSYISSVNSNVSEGKCNADELLSSIQNSKESLPYGTVYKADSLHAQQDNPMDVHQDLDEDVHQVLDEDVHQDLDEDVHQDLDEDVHQDLDEDVHQDLDEDVHQDLDEDVHQDLDEDVHQDLDEDVHQDLDEDVHQDLDEDVHQDLDEDVHQDLDEDVHQDLDEDVHQDLDEDVHQQLESIANPSLRKPNNYNLAVLPKDLGVSSASEHRILDDHENIQFVVQPNNLQHMYCTENLEIGETVKSCSEGEYMRFDPNLSKEISVASEISTAVMACKPIDNQKDKSLQLENPELNEILLEPELLAKKHLDILTSNQELANPNRDTVKERSELGDNCKSSSSEQNDTKKNDVLNSLQNDHFSLEHTESNMPHHVTVRLKEKNNEPSSVLLQCSNRSGFSKAALHPESDVKADCGQAISDHEINVEQSERRSKNFNRNNSSFTDTALEKSMNPDQNSQGVTAAEVKGVLDQENNNREVTENAADKTALASSNVVNISTEEQNVTDPLSRDTSKSESCMLAIVTESLNIELLPNALQTQQESFNGIAECISQPISAVPNAEVAYPADANLVVTDVCISTVPSAASDGDSKSEETDQKNIYRKPFKSLLGVDISPGEGSSNKHTESVIPVPTMVEEKVCLLDTNRLRFVPAMEEEHFKGSPLKSSVPNCALGVTKFSGKTQAGPCLENDTDESEDEVLVRKVSFKTTCSTIPSKNSHSIDNKCLKDFMVHKNDRENSVTGDQTSTSEVGRLTSDPNEKIVDSAVRKSLQKEGFGIAAFCNFKNDCLRSEVQNPIPGTSLSLVNSSKEFLKSDLPEVQTKQCELDNSKCNFIMDLMTDQRGEGSSVLKPSEAKSDDASSKSLVQNSFAQSTASTETNRRITPSKNLIWNSEGSGPDLTAVSLPIKLECLNRKSLASRLDSLVHGGSNTNSTPNRLEPNPLTHSVPRAQVKIFENSPHRLSVGRTPSQVTILANADTSTRTELSPEMVLNKVRSEMGPPLQPLLDPLLTTPPRFLQPFSPILSSSSRSSLPSPLDDLLSPLRETPIQTLMSPLLDNRRYKSPDFTTPSPSDKVDGRILSSPLQFCAATPKHALPVPGRLPPSAAGSSVSAVQENSVKILDTMYPELSARARTLNILKGNVQLNRCLPGDCKTAPLNKITGFKAISSNSTAFIKTGSNLKADGRDQQSGCDSPKRTCNKRAYENIRMPKSAKRLQLDSDSPSKEVIKDYFSVPSINPPVEKKAEEVYKVDCPISDSLPEVAGDIQVDDAVTNAFKKIEEWCFDLLPVIRSHIHVGTIPSIPVMRNEEKEVICEFSSTKKDLAEHFLHALLMKLKTEKSSLDSKYLQALCRVYVGLCRQLGDMERARVLCYSILKEGFPEPDKLLLFIISAWNNIFSMHGIICKAIQSLLKHLAKEDVLHCLSAYLNWEKNPPLPIATILSSVLMAVQLCPDVKFHVSKQYGEDLTDHMWEYVFAVDLLCGHQKWVWTQDHVIRKELWPILDKYVKHKKGRVTIPCVPDIIVATVLRLVGRLCQIGLKEGFVTAVKNVSSVIVAFIQQAKEEDIPWGVQLASVYVLCDVAPCDPDVVYKTLQTWTESASNAIPPAIKSYLAEIASLCMEGEDSIH</sequence>
<reference evidence="4" key="2">
    <citation type="submission" date="2025-09" db="UniProtKB">
        <authorList>
            <consortium name="Ensembl"/>
        </authorList>
    </citation>
    <scope>IDENTIFICATION</scope>
</reference>
<dbReference type="Pfam" id="PF25817">
    <property type="entry name" value="ICE1_C"/>
    <property type="match status" value="1"/>
</dbReference>
<feature type="region of interest" description="Disordered" evidence="2">
    <location>
        <begin position="1439"/>
        <end position="1476"/>
    </location>
</feature>
<dbReference type="PANTHER" id="PTHR11852:SF4">
    <property type="entry name" value="LITTLE ELONGATION COMPLEX SUBUNIT 1"/>
    <property type="match status" value="1"/>
</dbReference>
<evidence type="ECO:0000313" key="5">
    <source>
        <dbReference type="Proteomes" id="UP000694569"/>
    </source>
</evidence>
<feature type="compositionally biased region" description="Basic and acidic residues" evidence="2">
    <location>
        <begin position="389"/>
        <end position="403"/>
    </location>
</feature>
<evidence type="ECO:0000256" key="1">
    <source>
        <dbReference type="SAM" id="Coils"/>
    </source>
</evidence>
<feature type="region of interest" description="Disordered" evidence="2">
    <location>
        <begin position="240"/>
        <end position="272"/>
    </location>
</feature>
<feature type="domain" description="Little elongation complex subunit 1 C-terminal" evidence="3">
    <location>
        <begin position="2016"/>
        <end position="2208"/>
    </location>
</feature>
<evidence type="ECO:0000313" key="4">
    <source>
        <dbReference type="Ensembl" id="ENSLLEP00000032447.1"/>
    </source>
</evidence>
<evidence type="ECO:0000256" key="2">
    <source>
        <dbReference type="SAM" id="MobiDB-lite"/>
    </source>
</evidence>
<dbReference type="GeneTree" id="ENSGT00950000183199"/>
<dbReference type="Proteomes" id="UP000694569">
    <property type="component" value="Unplaced"/>
</dbReference>
<feature type="compositionally biased region" description="Basic and acidic residues" evidence="2">
    <location>
        <begin position="927"/>
        <end position="937"/>
    </location>
</feature>
<dbReference type="PANTHER" id="PTHR11852">
    <property type="entry name" value="PLATELET-ACTIVATING FACTOR ACETYLHYDROLASE"/>
    <property type="match status" value="1"/>
</dbReference>
<keyword evidence="5" id="KW-1185">Reference proteome</keyword>
<dbReference type="OrthoDB" id="2238957at2759"/>
<dbReference type="InterPro" id="IPR057881">
    <property type="entry name" value="ICE1_C"/>
</dbReference>